<evidence type="ECO:0000313" key="3">
    <source>
        <dbReference type="Proteomes" id="UP001204144"/>
    </source>
</evidence>
<proteinExistence type="predicted"/>
<evidence type="ECO:0000259" key="1">
    <source>
        <dbReference type="Pfam" id="PF20376"/>
    </source>
</evidence>
<dbReference type="InterPro" id="IPR046612">
    <property type="entry name" value="DUF6671"/>
</dbReference>
<dbReference type="Pfam" id="PF20376">
    <property type="entry name" value="DUF6671"/>
    <property type="match status" value="1"/>
</dbReference>
<sequence>MFKDRTLFIATKHHKEKVIAPILEKELGVKCVVNPSFDTDVFGTFSGEIERDEDPLTTARNKCHSAMNTYKCDLALASEGSFGSHPSAFFIPADDEILILIDKKNELEIKIREISTETNFGGREVSTENELIEFANSVGFPSHGLILKKADNDLSEIKKGIVDIHSLLETFNQFISKSKSVWVETDMRAMYNPKRMKVIEKATLKLVDRIKTLCPECHSPGFGITEAKKGLPCQLCGLPTNSTLSYVYTCQKCEHSQEELYPNQKTSEDPKFCDYCNP</sequence>
<feature type="domain" description="DUF6671" evidence="1">
    <location>
        <begin position="62"/>
        <end position="278"/>
    </location>
</feature>
<gene>
    <name evidence="2" type="ORF">EGI31_12350</name>
</gene>
<dbReference type="Proteomes" id="UP001204144">
    <property type="component" value="Unassembled WGS sequence"/>
</dbReference>
<evidence type="ECO:0000313" key="2">
    <source>
        <dbReference type="EMBL" id="MCP9763745.1"/>
    </source>
</evidence>
<organism evidence="2 3">
    <name type="scientific">Lacihabitans soyangensis</name>
    <dbReference type="NCBI Taxonomy" id="869394"/>
    <lineage>
        <taxon>Bacteria</taxon>
        <taxon>Pseudomonadati</taxon>
        <taxon>Bacteroidota</taxon>
        <taxon>Cytophagia</taxon>
        <taxon>Cytophagales</taxon>
        <taxon>Leadbetterellaceae</taxon>
        <taxon>Lacihabitans</taxon>
    </lineage>
</organism>
<accession>A0AAE3H3M4</accession>
<name>A0AAE3H3M4_9BACT</name>
<dbReference type="AlphaFoldDB" id="A0AAE3H3M4"/>
<dbReference type="RefSeq" id="WP_255037515.1">
    <property type="nucleotide sequence ID" value="NZ_RJUF01000038.1"/>
</dbReference>
<comment type="caution">
    <text evidence="2">The sequence shown here is derived from an EMBL/GenBank/DDBJ whole genome shotgun (WGS) entry which is preliminary data.</text>
</comment>
<protein>
    <recommendedName>
        <fullName evidence="1">DUF6671 domain-containing protein</fullName>
    </recommendedName>
</protein>
<keyword evidence="3" id="KW-1185">Reference proteome</keyword>
<reference evidence="2 3" key="1">
    <citation type="submission" date="2018-11" db="EMBL/GenBank/DDBJ databases">
        <title>Novel bacteria species description.</title>
        <authorList>
            <person name="Han J.-H."/>
        </authorList>
    </citation>
    <scope>NUCLEOTIDE SEQUENCE [LARGE SCALE GENOMIC DNA]</scope>
    <source>
        <strain evidence="2 3">KCTC23259</strain>
    </source>
</reference>
<dbReference type="EMBL" id="RJUF01000038">
    <property type="protein sequence ID" value="MCP9763745.1"/>
    <property type="molecule type" value="Genomic_DNA"/>
</dbReference>